<feature type="domain" description="Photosystem II Psb31 protein" evidence="2">
    <location>
        <begin position="60"/>
        <end position="145"/>
    </location>
</feature>
<dbReference type="InterPro" id="IPR040933">
    <property type="entry name" value="PSII_Pbs31"/>
</dbReference>
<dbReference type="Gene3D" id="1.20.120.1740">
    <property type="entry name" value="Sodium ion translocating NADH-quinone reductase subunit C-like"/>
    <property type="match status" value="1"/>
</dbReference>
<evidence type="ECO:0000313" key="3">
    <source>
        <dbReference type="EMBL" id="CAD8875822.1"/>
    </source>
</evidence>
<evidence type="ECO:0000259" key="2">
    <source>
        <dbReference type="Pfam" id="PF18240"/>
    </source>
</evidence>
<feature type="signal peptide" evidence="1">
    <location>
        <begin position="1"/>
        <end position="16"/>
    </location>
</feature>
<dbReference type="EMBL" id="HBFR01004348">
    <property type="protein sequence ID" value="CAD8875822.1"/>
    <property type="molecule type" value="Transcribed_RNA"/>
</dbReference>
<gene>
    <name evidence="3" type="ORF">CHYS00102_LOCUS2999</name>
</gene>
<protein>
    <recommendedName>
        <fullName evidence="2">Photosystem II Psb31 protein domain-containing protein</fullName>
    </recommendedName>
</protein>
<evidence type="ECO:0000256" key="1">
    <source>
        <dbReference type="SAM" id="SignalP"/>
    </source>
</evidence>
<keyword evidence="1" id="KW-0732">Signal</keyword>
<feature type="chain" id="PRO_5030538327" description="Photosystem II Psb31 protein domain-containing protein" evidence="1">
    <location>
        <begin position="17"/>
        <end position="183"/>
    </location>
</feature>
<dbReference type="AlphaFoldDB" id="A0A7S1B5X4"/>
<reference evidence="3" key="1">
    <citation type="submission" date="2021-01" db="EMBL/GenBank/DDBJ databases">
        <authorList>
            <person name="Corre E."/>
            <person name="Pelletier E."/>
            <person name="Niang G."/>
            <person name="Scheremetjew M."/>
            <person name="Finn R."/>
            <person name="Kale V."/>
            <person name="Holt S."/>
            <person name="Cochrane G."/>
            <person name="Meng A."/>
            <person name="Brown T."/>
            <person name="Cohen L."/>
        </authorList>
    </citation>
    <scope>NUCLEOTIDE SEQUENCE</scope>
    <source>
        <strain evidence="3">308</strain>
    </source>
</reference>
<dbReference type="Pfam" id="PF18240">
    <property type="entry name" value="PSII_Pbs31"/>
    <property type="match status" value="1"/>
</dbReference>
<name>A0A7S1B5X4_9STRA</name>
<accession>A0A7S1B5X4</accession>
<organism evidence="3">
    <name type="scientific">Corethron hystrix</name>
    <dbReference type="NCBI Taxonomy" id="216773"/>
    <lineage>
        <taxon>Eukaryota</taxon>
        <taxon>Sar</taxon>
        <taxon>Stramenopiles</taxon>
        <taxon>Ochrophyta</taxon>
        <taxon>Bacillariophyta</taxon>
        <taxon>Coscinodiscophyceae</taxon>
        <taxon>Corethrophycidae</taxon>
        <taxon>Corethrales</taxon>
        <taxon>Corethraceae</taxon>
        <taxon>Corethron</taxon>
    </lineage>
</organism>
<sequence>MKISCLVALMAGSAAAFAPTPVTQRQTVSMGVDRRAAFGQIAGAAAVVAGVPSVAFADGAVSTATIQRSRGIYGSRIAALDAAAKSGDFAAVAAEKNAFILFNSGAYPKDAARKSAAIEGTNAIFAAIRGKDKAALASAYKSYTDNCGINTLPTIDERGGNGQGYSNDYDYKARTSAGAIYVR</sequence>
<proteinExistence type="predicted"/>